<evidence type="ECO:0000313" key="1">
    <source>
        <dbReference type="EMBL" id="EIM74552.1"/>
    </source>
</evidence>
<name>I5BYA0_9BACT</name>
<sequence>MACQKTFRGQVSTIQVPPVEDMANPNSFLFTFDEPGDYSITLFVKRCEFIFPPLEHRVRVLGPPFILPDELFFCPGENVLELKAIDDRFANPDDFDIVWSNSAGLQLGTGNILPIRFPEDFINPTVGEIFTVTAAALKRNGIDTCPPVEVQIFIGAPRELGLQLNQVLFVMMEN</sequence>
<keyword evidence="2" id="KW-1185">Reference proteome</keyword>
<protein>
    <submittedName>
        <fullName evidence="1">Uncharacterized protein</fullName>
    </submittedName>
</protein>
<accession>I5BYA0</accession>
<reference evidence="1 2" key="1">
    <citation type="submission" date="2012-05" db="EMBL/GenBank/DDBJ databases">
        <title>Genome sequence of Nitritalea halalkaliphila LW7.</title>
        <authorList>
            <person name="Jangir P.K."/>
            <person name="Singh A."/>
            <person name="Shivaji S."/>
            <person name="Sharma R."/>
        </authorList>
    </citation>
    <scope>NUCLEOTIDE SEQUENCE [LARGE SCALE GENOMIC DNA]</scope>
    <source>
        <strain evidence="1 2">LW7</strain>
    </source>
</reference>
<proteinExistence type="predicted"/>
<comment type="caution">
    <text evidence="1">The sequence shown here is derived from an EMBL/GenBank/DDBJ whole genome shotgun (WGS) entry which is preliminary data.</text>
</comment>
<dbReference type="STRING" id="1189621.A3SI_15578"/>
<gene>
    <name evidence="1" type="ORF">A3SI_15578</name>
</gene>
<organism evidence="1 2">
    <name type="scientific">Nitritalea halalkaliphila LW7</name>
    <dbReference type="NCBI Taxonomy" id="1189621"/>
    <lineage>
        <taxon>Bacteria</taxon>
        <taxon>Pseudomonadati</taxon>
        <taxon>Bacteroidota</taxon>
        <taxon>Cytophagia</taxon>
        <taxon>Cytophagales</taxon>
        <taxon>Cyclobacteriaceae</taxon>
        <taxon>Nitritalea</taxon>
    </lineage>
</organism>
<dbReference type="AlphaFoldDB" id="I5BYA0"/>
<dbReference type="Proteomes" id="UP000005551">
    <property type="component" value="Unassembled WGS sequence"/>
</dbReference>
<dbReference type="EMBL" id="AJYA01000041">
    <property type="protein sequence ID" value="EIM74552.1"/>
    <property type="molecule type" value="Genomic_DNA"/>
</dbReference>
<evidence type="ECO:0000313" key="2">
    <source>
        <dbReference type="Proteomes" id="UP000005551"/>
    </source>
</evidence>